<dbReference type="Pfam" id="PF00899">
    <property type="entry name" value="ThiF"/>
    <property type="match status" value="1"/>
</dbReference>
<gene>
    <name evidence="3" type="ORF">M2283_007378</name>
</gene>
<comment type="caution">
    <text evidence="3">The sequence shown here is derived from an EMBL/GenBank/DDBJ whole genome shotgun (WGS) entry which is preliminary data.</text>
</comment>
<evidence type="ECO:0000259" key="2">
    <source>
        <dbReference type="Pfam" id="PF00899"/>
    </source>
</evidence>
<proteinExistence type="predicted"/>
<dbReference type="InterPro" id="IPR022291">
    <property type="entry name" value="Bacteriocin_synth_cyclodeHase"/>
</dbReference>
<reference evidence="3 4" key="1">
    <citation type="submission" date="2023-04" db="EMBL/GenBank/DDBJ databases">
        <title>Forest soil microbial communities from Buena Vista Peninsula, Colon Province, Panama.</title>
        <authorList>
            <person name="Bouskill N."/>
        </authorList>
    </citation>
    <scope>NUCLEOTIDE SEQUENCE [LARGE SCALE GENOMIC DNA]</scope>
    <source>
        <strain evidence="3 4">GGS1</strain>
    </source>
</reference>
<sequence length="456" mass="48697">MQSMDRMDQTDQMNPVDQVDQVDQPGRADRTGRTDRVGDQIDDRTGNRIDDRMVPVVKPALRRAWRDLNTVQFGMAPAHALTLGPMDTATGSFLDQLNGTRGLPLLREEGRRMDLPDGHVDALVEGLAKAGLLDDARGGGAAADELRGKKDVLDRLRPDLASLSLLTAEPGDAMGRLAARRSLRVQVRGAGRVGAVIAALLAGAGIGEVDVRDVGRVEPWDVAPGGLPVESVGERRDEAARQSARRSAPDRPPRRGAKSARTDDEPGFSLVILAPRDDVAVHAPAQAEAEPLIAAGTPHLYAGVVEATGVVGPLVLPGETGCARCLHEGRTDRDPVWPRLVAQWRSGAPRQARPCDLTLATTIAGLAAAHALAFLDGRPPSSTGARWEVSLPGLNWHARPIWAHPACPCGAAEKGKGEHTPKDGESHETMRGHRSSKESRRKADTARPAGTWRAHV</sequence>
<dbReference type="Proteomes" id="UP001160499">
    <property type="component" value="Unassembled WGS sequence"/>
</dbReference>
<feature type="region of interest" description="Disordered" evidence="1">
    <location>
        <begin position="1"/>
        <end position="47"/>
    </location>
</feature>
<dbReference type="SUPFAM" id="SSF69572">
    <property type="entry name" value="Activating enzymes of the ubiquitin-like proteins"/>
    <property type="match status" value="1"/>
</dbReference>
<evidence type="ECO:0000313" key="4">
    <source>
        <dbReference type="Proteomes" id="UP001160499"/>
    </source>
</evidence>
<name>A0ABT6LW60_9ACTN</name>
<dbReference type="Gene3D" id="3.40.50.720">
    <property type="entry name" value="NAD(P)-binding Rossmann-like Domain"/>
    <property type="match status" value="1"/>
</dbReference>
<accession>A0ABT6LW60</accession>
<feature type="region of interest" description="Disordered" evidence="1">
    <location>
        <begin position="412"/>
        <end position="456"/>
    </location>
</feature>
<feature type="compositionally biased region" description="Basic and acidic residues" evidence="1">
    <location>
        <begin position="413"/>
        <end position="445"/>
    </location>
</feature>
<protein>
    <submittedName>
        <fullName evidence="3">Bacteriocin biosynthesis cyclodehydratase domain-containing protein</fullName>
    </submittedName>
</protein>
<dbReference type="EMBL" id="JARXVH010000014">
    <property type="protein sequence ID" value="MDH6220039.1"/>
    <property type="molecule type" value="Genomic_DNA"/>
</dbReference>
<feature type="region of interest" description="Disordered" evidence="1">
    <location>
        <begin position="220"/>
        <end position="267"/>
    </location>
</feature>
<feature type="compositionally biased region" description="Basic and acidic residues" evidence="1">
    <location>
        <begin position="26"/>
        <end position="47"/>
    </location>
</feature>
<evidence type="ECO:0000313" key="3">
    <source>
        <dbReference type="EMBL" id="MDH6220039.1"/>
    </source>
</evidence>
<dbReference type="InterPro" id="IPR000594">
    <property type="entry name" value="ThiF_NAD_FAD-bd"/>
</dbReference>
<feature type="domain" description="THIF-type NAD/FAD binding fold" evidence="2">
    <location>
        <begin position="181"/>
        <end position="409"/>
    </location>
</feature>
<dbReference type="NCBIfam" id="TIGR03882">
    <property type="entry name" value="cyclo_dehyd_2"/>
    <property type="match status" value="1"/>
</dbReference>
<keyword evidence="4" id="KW-1185">Reference proteome</keyword>
<dbReference type="InterPro" id="IPR035985">
    <property type="entry name" value="Ubiquitin-activating_enz"/>
</dbReference>
<evidence type="ECO:0000256" key="1">
    <source>
        <dbReference type="SAM" id="MobiDB-lite"/>
    </source>
</evidence>
<organism evidence="3 4">
    <name type="scientific">Streptomyces pseudovenezuelae</name>
    <dbReference type="NCBI Taxonomy" id="67350"/>
    <lineage>
        <taxon>Bacteria</taxon>
        <taxon>Bacillati</taxon>
        <taxon>Actinomycetota</taxon>
        <taxon>Actinomycetes</taxon>
        <taxon>Kitasatosporales</taxon>
        <taxon>Streptomycetaceae</taxon>
        <taxon>Streptomyces</taxon>
        <taxon>Streptomyces aurantiacus group</taxon>
    </lineage>
</organism>